<evidence type="ECO:0000256" key="1">
    <source>
        <dbReference type="SAM" id="MobiDB-lite"/>
    </source>
</evidence>
<reference evidence="2 3" key="1">
    <citation type="journal article" date="2019" name="Sci. Rep.">
        <title>Orb-weaving spider Araneus ventricosus genome elucidates the spidroin gene catalogue.</title>
        <authorList>
            <person name="Kono N."/>
            <person name="Nakamura H."/>
            <person name="Ohtoshi R."/>
            <person name="Moran D.A.P."/>
            <person name="Shinohara A."/>
            <person name="Yoshida Y."/>
            <person name="Fujiwara M."/>
            <person name="Mori M."/>
            <person name="Tomita M."/>
            <person name="Arakawa K."/>
        </authorList>
    </citation>
    <scope>NUCLEOTIDE SEQUENCE [LARGE SCALE GENOMIC DNA]</scope>
</reference>
<dbReference type="Proteomes" id="UP000499080">
    <property type="component" value="Unassembled WGS sequence"/>
</dbReference>
<gene>
    <name evidence="2" type="ORF">AVEN_43507_1</name>
</gene>
<organism evidence="2 3">
    <name type="scientific">Araneus ventricosus</name>
    <name type="common">Orbweaver spider</name>
    <name type="synonym">Epeira ventricosa</name>
    <dbReference type="NCBI Taxonomy" id="182803"/>
    <lineage>
        <taxon>Eukaryota</taxon>
        <taxon>Metazoa</taxon>
        <taxon>Ecdysozoa</taxon>
        <taxon>Arthropoda</taxon>
        <taxon>Chelicerata</taxon>
        <taxon>Arachnida</taxon>
        <taxon>Araneae</taxon>
        <taxon>Araneomorphae</taxon>
        <taxon>Entelegynae</taxon>
        <taxon>Araneoidea</taxon>
        <taxon>Araneidae</taxon>
        <taxon>Araneus</taxon>
    </lineage>
</organism>
<evidence type="ECO:0000313" key="3">
    <source>
        <dbReference type="Proteomes" id="UP000499080"/>
    </source>
</evidence>
<dbReference type="AlphaFoldDB" id="A0A4Y2F6L8"/>
<keyword evidence="3" id="KW-1185">Reference proteome</keyword>
<accession>A0A4Y2F6L8</accession>
<comment type="caution">
    <text evidence="2">The sequence shown here is derived from an EMBL/GenBank/DDBJ whole genome shotgun (WGS) entry which is preliminary data.</text>
</comment>
<name>A0A4Y2F6L8_ARAVE</name>
<dbReference type="EMBL" id="BGPR01000794">
    <property type="protein sequence ID" value="GBM35815.1"/>
    <property type="molecule type" value="Genomic_DNA"/>
</dbReference>
<proteinExistence type="predicted"/>
<protein>
    <submittedName>
        <fullName evidence="2">Uncharacterized protein</fullName>
    </submittedName>
</protein>
<sequence length="119" mass="13161">MKIGVGAKGWNSNEVGFPFSPFGDKNEIRFFEAGDKSPLCGGRVGEGKCVWGLRLDWRNQDGKRRVLSPKSEIHPCGSRGPIMHSGASLNDPPDRLESVENKQVFGQNGIDWTTREYPA</sequence>
<evidence type="ECO:0000313" key="2">
    <source>
        <dbReference type="EMBL" id="GBM35815.1"/>
    </source>
</evidence>
<feature type="region of interest" description="Disordered" evidence="1">
    <location>
        <begin position="69"/>
        <end position="95"/>
    </location>
</feature>